<keyword evidence="1" id="KW-0238">DNA-binding</keyword>
<organism evidence="1 2">
    <name type="scientific">Glutamicibacter uratoxydans</name>
    <name type="common">Arthrobacter uratoxydans</name>
    <dbReference type="NCBI Taxonomy" id="43667"/>
    <lineage>
        <taxon>Bacteria</taxon>
        <taxon>Bacillati</taxon>
        <taxon>Actinomycetota</taxon>
        <taxon>Actinomycetes</taxon>
        <taxon>Micrococcales</taxon>
        <taxon>Micrococcaceae</taxon>
        <taxon>Glutamicibacter</taxon>
    </lineage>
</organism>
<gene>
    <name evidence="1" type="ORF">AUR04nite_31670</name>
</gene>
<keyword evidence="2" id="KW-1185">Reference proteome</keyword>
<proteinExistence type="predicted"/>
<dbReference type="Proteomes" id="UP000316612">
    <property type="component" value="Unassembled WGS sequence"/>
</dbReference>
<dbReference type="Pfam" id="PF04237">
    <property type="entry name" value="YjbR"/>
    <property type="match status" value="1"/>
</dbReference>
<dbReference type="EMBL" id="BJNY01000023">
    <property type="protein sequence ID" value="GED07635.1"/>
    <property type="molecule type" value="Genomic_DNA"/>
</dbReference>
<dbReference type="AlphaFoldDB" id="A0A4Y4DVK4"/>
<name>A0A4Y4DVK4_GLUUR</name>
<dbReference type="PANTHER" id="PTHR35145">
    <property type="entry name" value="CYTOPLASMIC PROTEIN-RELATED"/>
    <property type="match status" value="1"/>
</dbReference>
<dbReference type="PANTHER" id="PTHR35145:SF1">
    <property type="entry name" value="CYTOPLASMIC PROTEIN"/>
    <property type="match status" value="1"/>
</dbReference>
<dbReference type="InterPro" id="IPR007351">
    <property type="entry name" value="YjbR"/>
</dbReference>
<accession>A0A4Y4DVK4</accession>
<reference evidence="1 2" key="1">
    <citation type="submission" date="2019-06" db="EMBL/GenBank/DDBJ databases">
        <title>Whole genome shotgun sequence of Glutamicibacter uratoxydans NBRC 15515.</title>
        <authorList>
            <person name="Hosoyama A."/>
            <person name="Uohara A."/>
            <person name="Ohji S."/>
            <person name="Ichikawa N."/>
        </authorList>
    </citation>
    <scope>NUCLEOTIDE SEQUENCE [LARGE SCALE GENOMIC DNA]</scope>
    <source>
        <strain evidence="1 2">NBRC 15515</strain>
    </source>
</reference>
<dbReference type="Gene3D" id="3.90.1150.30">
    <property type="match status" value="1"/>
</dbReference>
<dbReference type="InterPro" id="IPR038056">
    <property type="entry name" value="YjbR-like_sf"/>
</dbReference>
<dbReference type="InterPro" id="IPR058532">
    <property type="entry name" value="YjbR/MT2646/Rv2570-like"/>
</dbReference>
<protein>
    <submittedName>
        <fullName evidence="1">DNA-binding protein</fullName>
    </submittedName>
</protein>
<evidence type="ECO:0000313" key="2">
    <source>
        <dbReference type="Proteomes" id="UP000316612"/>
    </source>
</evidence>
<dbReference type="RefSeq" id="WP_246055564.1">
    <property type="nucleotide sequence ID" value="NZ_BAAAJL010000004.1"/>
</dbReference>
<dbReference type="SUPFAM" id="SSF142906">
    <property type="entry name" value="YjbR-like"/>
    <property type="match status" value="1"/>
</dbReference>
<dbReference type="GO" id="GO:0003677">
    <property type="term" value="F:DNA binding"/>
    <property type="evidence" value="ECO:0007669"/>
    <property type="project" value="UniProtKB-KW"/>
</dbReference>
<evidence type="ECO:0000313" key="1">
    <source>
        <dbReference type="EMBL" id="GED07635.1"/>
    </source>
</evidence>
<sequence length="134" mass="15588">MNPQFDEMERSWRSLCLQMPLAFEDHPFGPDSTVYKVAGRNREDAKMFALLMVLHGELVLNLKCEPALADQQRSTYSQITPGYHMNKKHWNSIRVGLDEQTMRELVEDSYDLVVDGMPKRDKEYIRLQAVIQQG</sequence>
<comment type="caution">
    <text evidence="1">The sequence shown here is derived from an EMBL/GenBank/DDBJ whole genome shotgun (WGS) entry which is preliminary data.</text>
</comment>